<keyword evidence="3" id="KW-1185">Reference proteome</keyword>
<name>A0A9P4HQ53_9PEZI</name>
<protein>
    <submittedName>
        <fullName evidence="2">Uncharacterized protein</fullName>
    </submittedName>
</protein>
<proteinExistence type="predicted"/>
<dbReference type="EMBL" id="ML978739">
    <property type="protein sequence ID" value="KAF2084612.1"/>
    <property type="molecule type" value="Genomic_DNA"/>
</dbReference>
<accession>A0A9P4HQ53</accession>
<evidence type="ECO:0000256" key="1">
    <source>
        <dbReference type="SAM" id="MobiDB-lite"/>
    </source>
</evidence>
<organism evidence="2 3">
    <name type="scientific">Saccharata proteae CBS 121410</name>
    <dbReference type="NCBI Taxonomy" id="1314787"/>
    <lineage>
        <taxon>Eukaryota</taxon>
        <taxon>Fungi</taxon>
        <taxon>Dikarya</taxon>
        <taxon>Ascomycota</taxon>
        <taxon>Pezizomycotina</taxon>
        <taxon>Dothideomycetes</taxon>
        <taxon>Dothideomycetes incertae sedis</taxon>
        <taxon>Botryosphaeriales</taxon>
        <taxon>Saccharataceae</taxon>
        <taxon>Saccharata</taxon>
    </lineage>
</organism>
<sequence>MVTRPRGFVHSPPTAAEIGTFLIGWWLQEGSAAVSGGKAPIVATQSVAVHTADACRGKAASLGAVSEKACGYGSEGHEELMEFVTTDSTIKGPLDEDHAMNHLSRSGHKASDLPTSHTFEGPLSGRRVARFETGD</sequence>
<reference evidence="2" key="1">
    <citation type="journal article" date="2020" name="Stud. Mycol.">
        <title>101 Dothideomycetes genomes: a test case for predicting lifestyles and emergence of pathogens.</title>
        <authorList>
            <person name="Haridas S."/>
            <person name="Albert R."/>
            <person name="Binder M."/>
            <person name="Bloem J."/>
            <person name="Labutti K."/>
            <person name="Salamov A."/>
            <person name="Andreopoulos B."/>
            <person name="Baker S."/>
            <person name="Barry K."/>
            <person name="Bills G."/>
            <person name="Bluhm B."/>
            <person name="Cannon C."/>
            <person name="Castanera R."/>
            <person name="Culley D."/>
            <person name="Daum C."/>
            <person name="Ezra D."/>
            <person name="Gonzalez J."/>
            <person name="Henrissat B."/>
            <person name="Kuo A."/>
            <person name="Liang C."/>
            <person name="Lipzen A."/>
            <person name="Lutzoni F."/>
            <person name="Magnuson J."/>
            <person name="Mondo S."/>
            <person name="Nolan M."/>
            <person name="Ohm R."/>
            <person name="Pangilinan J."/>
            <person name="Park H.-J."/>
            <person name="Ramirez L."/>
            <person name="Alfaro M."/>
            <person name="Sun H."/>
            <person name="Tritt A."/>
            <person name="Yoshinaga Y."/>
            <person name="Zwiers L.-H."/>
            <person name="Turgeon B."/>
            <person name="Goodwin S."/>
            <person name="Spatafora J."/>
            <person name="Crous P."/>
            <person name="Grigoriev I."/>
        </authorList>
    </citation>
    <scope>NUCLEOTIDE SEQUENCE</scope>
    <source>
        <strain evidence="2">CBS 121410</strain>
    </source>
</reference>
<dbReference type="Proteomes" id="UP000799776">
    <property type="component" value="Unassembled WGS sequence"/>
</dbReference>
<evidence type="ECO:0000313" key="2">
    <source>
        <dbReference type="EMBL" id="KAF2084612.1"/>
    </source>
</evidence>
<dbReference type="AlphaFoldDB" id="A0A9P4HQ53"/>
<gene>
    <name evidence="2" type="ORF">K490DRAFT_59417</name>
</gene>
<evidence type="ECO:0000313" key="3">
    <source>
        <dbReference type="Proteomes" id="UP000799776"/>
    </source>
</evidence>
<feature type="region of interest" description="Disordered" evidence="1">
    <location>
        <begin position="94"/>
        <end position="124"/>
    </location>
</feature>
<comment type="caution">
    <text evidence="2">The sequence shown here is derived from an EMBL/GenBank/DDBJ whole genome shotgun (WGS) entry which is preliminary data.</text>
</comment>